<dbReference type="Pfam" id="PF08757">
    <property type="entry name" value="CotH"/>
    <property type="match status" value="1"/>
</dbReference>
<name>A0ABS7K0D7_9BACI</name>
<dbReference type="PANTHER" id="PTHR40050">
    <property type="entry name" value="INNER SPORE COAT PROTEIN H"/>
    <property type="match status" value="1"/>
</dbReference>
<evidence type="ECO:0000313" key="2">
    <source>
        <dbReference type="Proteomes" id="UP000769780"/>
    </source>
</evidence>
<protein>
    <submittedName>
        <fullName evidence="1">CotH kinase family protein</fullName>
    </submittedName>
</protein>
<keyword evidence="1" id="KW-0418">Kinase</keyword>
<keyword evidence="2" id="KW-1185">Reference proteome</keyword>
<dbReference type="RefSeq" id="WP_221870704.1">
    <property type="nucleotide sequence ID" value="NZ_JACWFH010000005.1"/>
</dbReference>
<dbReference type="PANTHER" id="PTHR40050:SF1">
    <property type="entry name" value="INNER SPORE COAT PROTEIN H"/>
    <property type="match status" value="1"/>
</dbReference>
<sequence length="359" mass="41923">MSIPMYNLFIEPLDLNELQRDVWIDDPVPAKLLTKGEKLDVDIAYRGSHIREFKKKSYHIGFYKPAIYQGAREIHLNAEYKDPSFIRNKLSLDFFSEVGCLSPTSKHVFLTLNGKAQGIYLELESVDQQFLMKRNLPLGAIFYAVNGDGNFSLLSGIGKKTKASLTSGYERKYGSKQTETDLEEMIIRINTLSRADFNKEIIRILDVEKYLRWLAGVVLTQNYDGFVHNYALYRNGATGRFEIIPWDYDATWGRDVHGRLLGSDFVPITGFNTLTARILDVDSFRRRYQQILREMLNTTFTLEQMNPKIERLVNNLRPYVLRDPYKKHAIEKFDQEPTVIAEFIEKRRRFIKEQMYKLE</sequence>
<gene>
    <name evidence="1" type="ORF">H0185_02035</name>
</gene>
<comment type="caution">
    <text evidence="1">The sequence shown here is derived from an EMBL/GenBank/DDBJ whole genome shotgun (WGS) entry which is preliminary data.</text>
</comment>
<evidence type="ECO:0000313" key="1">
    <source>
        <dbReference type="EMBL" id="MBY0095600.1"/>
    </source>
</evidence>
<dbReference type="EMBL" id="JACWFH010000005">
    <property type="protein sequence ID" value="MBY0095600.1"/>
    <property type="molecule type" value="Genomic_DNA"/>
</dbReference>
<dbReference type="GO" id="GO:0016301">
    <property type="term" value="F:kinase activity"/>
    <property type="evidence" value="ECO:0007669"/>
    <property type="project" value="UniProtKB-KW"/>
</dbReference>
<accession>A0ABS7K0D7</accession>
<proteinExistence type="predicted"/>
<dbReference type="InterPro" id="IPR014867">
    <property type="entry name" value="Spore_coat_CotH_CotH2/3/7"/>
</dbReference>
<reference evidence="1 2" key="1">
    <citation type="submission" date="2020-07" db="EMBL/GenBank/DDBJ databases">
        <title>Fungal Genomes of the International Space Station.</title>
        <authorList>
            <person name="Seuylemezian A."/>
            <person name="Singh N.K."/>
            <person name="Wood J."/>
            <person name="Venkateswaran K."/>
        </authorList>
    </citation>
    <scope>NUCLEOTIDE SEQUENCE [LARGE SCALE GENOMIC DNA]</scope>
    <source>
        <strain evidence="1 2">PL-B2</strain>
    </source>
</reference>
<organism evidence="1 2">
    <name type="scientific">Mesobacillus maritimus</name>
    <dbReference type="NCBI Taxonomy" id="1643336"/>
    <lineage>
        <taxon>Bacteria</taxon>
        <taxon>Bacillati</taxon>
        <taxon>Bacillota</taxon>
        <taxon>Bacilli</taxon>
        <taxon>Bacillales</taxon>
        <taxon>Bacillaceae</taxon>
        <taxon>Mesobacillus</taxon>
    </lineage>
</organism>
<dbReference type="Proteomes" id="UP000769780">
    <property type="component" value="Unassembled WGS sequence"/>
</dbReference>
<keyword evidence="1" id="KW-0808">Transferase</keyword>